<evidence type="ECO:0000313" key="11">
    <source>
        <dbReference type="EMBL" id="AJI22066.1"/>
    </source>
</evidence>
<accession>A0A0B6AEX6</accession>
<dbReference type="EMBL" id="CP009920">
    <property type="protein sequence ID" value="AJI22066.1"/>
    <property type="molecule type" value="Genomic_DNA"/>
</dbReference>
<evidence type="ECO:0000259" key="9">
    <source>
        <dbReference type="Pfam" id="PF00999"/>
    </source>
</evidence>
<comment type="subcellular location">
    <subcellularLocation>
        <location evidence="1">Cell membrane</location>
        <topology evidence="1">Multi-pass membrane protein</topology>
    </subcellularLocation>
</comment>
<dbReference type="InterPro" id="IPR006153">
    <property type="entry name" value="Cation/H_exchanger_TM"/>
</dbReference>
<proteinExistence type="predicted"/>
<dbReference type="GO" id="GO:1902600">
    <property type="term" value="P:proton transmembrane transport"/>
    <property type="evidence" value="ECO:0007669"/>
    <property type="project" value="InterPro"/>
</dbReference>
<evidence type="ECO:0000256" key="6">
    <source>
        <dbReference type="ARBA" id="ARBA00022989"/>
    </source>
</evidence>
<feature type="domain" description="RCK N-terminal" evidence="10">
    <location>
        <begin position="402"/>
        <end position="491"/>
    </location>
</feature>
<evidence type="ECO:0000256" key="4">
    <source>
        <dbReference type="ARBA" id="ARBA00022475"/>
    </source>
</evidence>
<dbReference type="SUPFAM" id="SSF51735">
    <property type="entry name" value="NAD(P)-binding Rossmann-fold domains"/>
    <property type="match status" value="1"/>
</dbReference>
<keyword evidence="6" id="KW-1133">Transmembrane helix</keyword>
<dbReference type="RefSeq" id="WP_034648212.1">
    <property type="nucleotide sequence ID" value="NZ_BCVB01000009.1"/>
</dbReference>
<keyword evidence="8" id="KW-0472">Membrane</keyword>
<dbReference type="InterPro" id="IPR038770">
    <property type="entry name" value="Na+/solute_symporter_sf"/>
</dbReference>
<dbReference type="InterPro" id="IPR003148">
    <property type="entry name" value="RCK_N"/>
</dbReference>
<evidence type="ECO:0000256" key="5">
    <source>
        <dbReference type="ARBA" id="ARBA00022692"/>
    </source>
</evidence>
<gene>
    <name evidence="11" type="ORF">BG04_2221</name>
</gene>
<keyword evidence="2" id="KW-0813">Transport</keyword>
<dbReference type="Proteomes" id="UP000031829">
    <property type="component" value="Chromosome"/>
</dbReference>
<name>A0A0B6AEX6_PRIM2</name>
<evidence type="ECO:0000256" key="2">
    <source>
        <dbReference type="ARBA" id="ARBA00022448"/>
    </source>
</evidence>
<evidence type="ECO:0000256" key="1">
    <source>
        <dbReference type="ARBA" id="ARBA00004651"/>
    </source>
</evidence>
<dbReference type="HOGENOM" id="CLU_005912_10_1_9"/>
<keyword evidence="5" id="KW-0812">Transmembrane</keyword>
<dbReference type="PANTHER" id="PTHR32507:SF0">
    <property type="entry name" value="NA(+)_H(+) ANTIPORTER 2-RELATED"/>
    <property type="match status" value="1"/>
</dbReference>
<dbReference type="GO" id="GO:0005886">
    <property type="term" value="C:plasma membrane"/>
    <property type="evidence" value="ECO:0007669"/>
    <property type="project" value="UniProtKB-SubCell"/>
</dbReference>
<dbReference type="InterPro" id="IPR036291">
    <property type="entry name" value="NAD(P)-bd_dom_sf"/>
</dbReference>
<dbReference type="Pfam" id="PF02254">
    <property type="entry name" value="TrkA_N"/>
    <property type="match status" value="1"/>
</dbReference>
<dbReference type="AlphaFoldDB" id="A0A0B6AEX6"/>
<evidence type="ECO:0000313" key="12">
    <source>
        <dbReference type="Proteomes" id="UP000031829"/>
    </source>
</evidence>
<keyword evidence="3" id="KW-0050">Antiport</keyword>
<organism evidence="11 12">
    <name type="scientific">Priestia megaterium (strain ATCC 14581 / DSM 32 / CCUG 1817 / JCM 2506 / NBRC 15308 / NCIMB 9376 / NCTC 10342 / NRRL B-14308 / VKM B-512 / Ford 19)</name>
    <name type="common">Bacillus megaterium</name>
    <dbReference type="NCBI Taxonomy" id="1348623"/>
    <lineage>
        <taxon>Bacteria</taxon>
        <taxon>Bacillati</taxon>
        <taxon>Bacillota</taxon>
        <taxon>Bacilli</taxon>
        <taxon>Bacillales</taxon>
        <taxon>Bacillaceae</taxon>
        <taxon>Priestia</taxon>
    </lineage>
</organism>
<reference evidence="11 12" key="1">
    <citation type="journal article" date="2015" name="Genome Announc.">
        <title>Complete genome sequences for 35 biothreat assay-relevant bacillus species.</title>
        <authorList>
            <person name="Johnson S.L."/>
            <person name="Daligault H.E."/>
            <person name="Davenport K.W."/>
            <person name="Jaissle J."/>
            <person name="Frey K.G."/>
            <person name="Ladner J.T."/>
            <person name="Broomall S.M."/>
            <person name="Bishop-Lilly K.A."/>
            <person name="Bruce D.C."/>
            <person name="Gibbons H.S."/>
            <person name="Coyne S.R."/>
            <person name="Lo C.C."/>
            <person name="Meincke L."/>
            <person name="Munk A.C."/>
            <person name="Koroleva G.I."/>
            <person name="Rosenzweig C.N."/>
            <person name="Palacios G.F."/>
            <person name="Redden C.L."/>
            <person name="Minogue T.D."/>
            <person name="Chain P.S."/>
        </authorList>
    </citation>
    <scope>NUCLEOTIDE SEQUENCE [LARGE SCALE GENOMIC DNA]</scope>
    <source>
        <strain evidence="12">ATCC 14581 / DSM 32 / JCM 2506 / NBRC 15308 / NCIMB 9376 / NCTC 10342 / NRRL B-14308 / VKM B-512</strain>
    </source>
</reference>
<protein>
    <submittedName>
        <fullName evidence="11">TrkA-N domain protein</fullName>
    </submittedName>
</protein>
<keyword evidence="4" id="KW-1003">Cell membrane</keyword>
<evidence type="ECO:0000256" key="3">
    <source>
        <dbReference type="ARBA" id="ARBA00022449"/>
    </source>
</evidence>
<keyword evidence="7" id="KW-0406">Ion transport</keyword>
<feature type="domain" description="Cation/H+ exchanger transmembrane" evidence="9">
    <location>
        <begin position="18"/>
        <end position="391"/>
    </location>
</feature>
<evidence type="ECO:0000259" key="10">
    <source>
        <dbReference type="Pfam" id="PF02254"/>
    </source>
</evidence>
<dbReference type="Pfam" id="PF00999">
    <property type="entry name" value="Na_H_Exchanger"/>
    <property type="match status" value="1"/>
</dbReference>
<dbReference type="PANTHER" id="PTHR32507">
    <property type="entry name" value="NA(+)/H(+) ANTIPORTER 1"/>
    <property type="match status" value="1"/>
</dbReference>
<dbReference type="Gene3D" id="3.40.50.720">
    <property type="entry name" value="NAD(P)-binding Rossmann-like Domain"/>
    <property type="match status" value="1"/>
</dbReference>
<evidence type="ECO:0000256" key="8">
    <source>
        <dbReference type="ARBA" id="ARBA00023136"/>
    </source>
</evidence>
<dbReference type="GO" id="GO:0006813">
    <property type="term" value="P:potassium ion transport"/>
    <property type="evidence" value="ECO:0007669"/>
    <property type="project" value="InterPro"/>
</dbReference>
<dbReference type="GO" id="GO:0015297">
    <property type="term" value="F:antiporter activity"/>
    <property type="evidence" value="ECO:0007669"/>
    <property type="project" value="UniProtKB-KW"/>
</dbReference>
<evidence type="ECO:0000256" key="7">
    <source>
        <dbReference type="ARBA" id="ARBA00023065"/>
    </source>
</evidence>
<dbReference type="Gene3D" id="1.20.1530.20">
    <property type="match status" value="1"/>
</dbReference>
<sequence>MEPMLIHITLVVGLGVLSQWLAWRFKLPAIVVMSIIGLLTGPILGLIDPKAQFAQLFDPFVSIAVAVILFEGSLNLDMREVRGIEKPVFRIVTLGAMLAWILGSLAAHYIADLSWAVAIVIGGLFIVTGPTVILPLLRQAKLKPKPAAILKWEGIIVDPFGALLAVFSFEIVQFLVLREVSGKTILFFFAASILAVLIGWLLGRGIGWMFQKGHIPEYLKSPVVFIVVIACFTIADEIKHETGLLAVTAMGITLANMHISSISDMRHFKENISVLLTSTIFIMLTAGLTMKTITEIFHWNIILFVLLMLFIVRPVSIFLSTVGTDLSIKEKILIGWIAPRGIVALTVSSYFAKVLIDEGFKDASILTTLTFALVFATVCAHGFSLSWLAKKLDLSIGEEPGILLVGSNDFTVAFASKLKQLGYPVLVADSSWERLRVARRAEVDVYHGEVLAEQTEYHLDLTPYEYVIAATELDAYNALVCTAFLQDMGRNNVFQLSIRDQEDSREDVDEIMHTVRGRMLFKKGITWEFLHHKMEHGYTIYNTKITDEYTYETYLEEKSDASLLLAVSKQGKALSFFAHDQEINVNAGDTVLSLQPLKR</sequence>
<dbReference type="GeneID" id="93645686"/>
<dbReference type="KEGG" id="bmeg:BG04_2221"/>